<protein>
    <recommendedName>
        <fullName evidence="3">N-acetyltransferase domain-containing protein</fullName>
    </recommendedName>
</protein>
<sequence>MDGLVVVDGVDTAARAALLHDVVAELPGCPRLLVVGRRPLRSWAGWTGSGVVTVPLDPLPGHAVDALARAAGITEPETRALVVRLAGGVPLLAAAACRAVHAGASPGTPGAVADRIAEELVQRLAHELPGRRRQHALRLLATVGAADEKLLGGGPELFAALGRLSVVAPAPSGLTLREPYRHVLELAYRWRRPTAHRAAAERAAAYRRELLTEAVTSAEQAELTEQGLFLTGDPELRRALFPPLESAARIGPAREAEADDIGRLMHAWALRGGFATRRALHLTERWVAHGVSSFHVARDREGRPVGLAGLLPISERTADGAEPLLQQYTGAVVDRGDDGALLLGAAYCPDPATHARLLRHILRRAVAARHLVVSTASPDYQALVRTLGFRPHGSLRDDIYRCGRRPEVYSNDFTPAALPWWLRRLGAEPAAGPQEETVADVAWALSRIRDPGALATSRLVGSPATPTVSALQAWLYEAVLELGTAEEQADAEAGAILQSYYLGRAGNHHRVATRLHLSRATYFRRLRRGLEVLATRLASTGRRT</sequence>
<keyword evidence="2" id="KW-1185">Reference proteome</keyword>
<gene>
    <name evidence="1" type="ORF">IHE55_10250</name>
</gene>
<dbReference type="SUPFAM" id="SSF55729">
    <property type="entry name" value="Acyl-CoA N-acyltransferases (Nat)"/>
    <property type="match status" value="1"/>
</dbReference>
<dbReference type="RefSeq" id="WP_197988751.1">
    <property type="nucleotide sequence ID" value="NZ_JACYXC010000001.1"/>
</dbReference>
<evidence type="ECO:0000313" key="1">
    <source>
        <dbReference type="EMBL" id="MBH5335157.1"/>
    </source>
</evidence>
<proteinExistence type="predicted"/>
<reference evidence="1 2" key="1">
    <citation type="submission" date="2020-09" db="EMBL/GenBank/DDBJ databases">
        <title>Biosynthesis of the nuclear factor of activated T cells inhibitor NFAT-133 and its congeners in Streptomyces pactum.</title>
        <authorList>
            <person name="Zhou W."/>
            <person name="Posri P."/>
            <person name="Abugrain M.E."/>
            <person name="Weisberg A.J."/>
            <person name="Chang J.H."/>
            <person name="Mahmud T."/>
        </authorList>
    </citation>
    <scope>NUCLEOTIDE SEQUENCE [LARGE SCALE GENOMIC DNA]</scope>
    <source>
        <strain evidence="1 2">ATCC 27456</strain>
    </source>
</reference>
<comment type="caution">
    <text evidence="1">The sequence shown here is derived from an EMBL/GenBank/DDBJ whole genome shotgun (WGS) entry which is preliminary data.</text>
</comment>
<evidence type="ECO:0000313" key="2">
    <source>
        <dbReference type="Proteomes" id="UP000807371"/>
    </source>
</evidence>
<name>A0ABS0NIZ1_9ACTN</name>
<dbReference type="InterPro" id="IPR016181">
    <property type="entry name" value="Acyl_CoA_acyltransferase"/>
</dbReference>
<dbReference type="EMBL" id="JACYXC010000001">
    <property type="protein sequence ID" value="MBH5335157.1"/>
    <property type="molecule type" value="Genomic_DNA"/>
</dbReference>
<dbReference type="Proteomes" id="UP000807371">
    <property type="component" value="Unassembled WGS sequence"/>
</dbReference>
<accession>A0ABS0NIZ1</accession>
<organism evidence="1 2">
    <name type="scientific">Streptomyces pactum</name>
    <dbReference type="NCBI Taxonomy" id="68249"/>
    <lineage>
        <taxon>Bacteria</taxon>
        <taxon>Bacillati</taxon>
        <taxon>Actinomycetota</taxon>
        <taxon>Actinomycetes</taxon>
        <taxon>Kitasatosporales</taxon>
        <taxon>Streptomycetaceae</taxon>
        <taxon>Streptomyces</taxon>
    </lineage>
</organism>
<evidence type="ECO:0008006" key="3">
    <source>
        <dbReference type="Google" id="ProtNLM"/>
    </source>
</evidence>